<reference evidence="1" key="1">
    <citation type="submission" date="2018-10" db="EMBL/GenBank/DDBJ databases">
        <title>Schaedlerella arabinophila gen. nov. sp. nov., isolated from the mouse intestinal tract and comparative analysis with the genome of the closely related altered Schaedler flora strain ASF502.</title>
        <authorList>
            <person name="Miyake S."/>
            <person name="Soh M."/>
            <person name="Seedorf H."/>
        </authorList>
    </citation>
    <scope>NUCLEOTIDE SEQUENCE [LARGE SCALE GENOMIC DNA]</scope>
    <source>
        <strain evidence="1">DSM 106076</strain>
    </source>
</reference>
<protein>
    <submittedName>
        <fullName evidence="1">Uncharacterized protein</fullName>
    </submittedName>
</protein>
<evidence type="ECO:0000313" key="1">
    <source>
        <dbReference type="EMBL" id="RRK31654.1"/>
    </source>
</evidence>
<proteinExistence type="predicted"/>
<name>A0A3R8KZ95_9FIRM</name>
<organism evidence="1 2">
    <name type="scientific">Schaedlerella arabinosiphila</name>
    <dbReference type="NCBI Taxonomy" id="2044587"/>
    <lineage>
        <taxon>Bacteria</taxon>
        <taxon>Bacillati</taxon>
        <taxon>Bacillota</taxon>
        <taxon>Clostridia</taxon>
        <taxon>Lachnospirales</taxon>
        <taxon>Lachnospiraceae</taxon>
        <taxon>Schaedlerella</taxon>
    </lineage>
</organism>
<comment type="caution">
    <text evidence="1">The sequence shown here is derived from an EMBL/GenBank/DDBJ whole genome shotgun (WGS) entry which is preliminary data.</text>
</comment>
<dbReference type="Proteomes" id="UP000274920">
    <property type="component" value="Unassembled WGS sequence"/>
</dbReference>
<keyword evidence="2" id="KW-1185">Reference proteome</keyword>
<gene>
    <name evidence="1" type="ORF">EBB54_09985</name>
</gene>
<evidence type="ECO:0000313" key="2">
    <source>
        <dbReference type="Proteomes" id="UP000274920"/>
    </source>
</evidence>
<accession>A0A3R8KZ95</accession>
<dbReference type="AlphaFoldDB" id="A0A3R8KZ95"/>
<dbReference type="EMBL" id="RHJS01000002">
    <property type="protein sequence ID" value="RRK31654.1"/>
    <property type="molecule type" value="Genomic_DNA"/>
</dbReference>
<sequence>MHFRTLAAVQAPITIEEDKAKDLEIAAVLAELKARKDAEKDNIMLGVYMEELKNLRSSFARAVNREIVGIMDFYSADPINPEYLSFEDYTEELRKEYNSTADCIKLAQGKIVEANGYPLWGRFVIRNGKVFQREAGPLKHEKRTKRAKRMRALPDYPRKKLYASFADYAENGRGFSYDEEHGGYGFIYNPNAMWDWYQIGGRWPEMFLVKDSCTDYSVGERSWCNEDYESVAPEGYIWVCAAKKKDIEWQAMREWREKKARERFSKLEKIFVTGQYEEGFRGAITPQGVFYHGEMEYFKGEAVEDYLKRNDILDNRKYPVYVHDIVDADNWFNREDFEWINNGAVPVDWPERIDEYIDSLEDEDVLVGVDYHI</sequence>